<dbReference type="AlphaFoldDB" id="A0A1I2E2L1"/>
<feature type="compositionally biased region" description="Low complexity" evidence="1">
    <location>
        <begin position="1"/>
        <end position="20"/>
    </location>
</feature>
<evidence type="ECO:0000256" key="1">
    <source>
        <dbReference type="SAM" id="MobiDB-lite"/>
    </source>
</evidence>
<protein>
    <submittedName>
        <fullName evidence="2">Uncharacterized protein</fullName>
    </submittedName>
</protein>
<evidence type="ECO:0000313" key="3">
    <source>
        <dbReference type="Proteomes" id="UP000199400"/>
    </source>
</evidence>
<feature type="compositionally biased region" description="Basic and acidic residues" evidence="1">
    <location>
        <begin position="29"/>
        <end position="38"/>
    </location>
</feature>
<accession>A0A1I2E2L1</accession>
<sequence length="192" mass="21180">MALPAEAGATDSASSASSRAKWVEPTTRAAERLREHSRSRGSGEQGARRCEIGGAARADPGERRWTEQYTLGRDPAGAWFLGGELSGIRVGASIVLCGLDRIVVLADGRCGEHLRRRKRWTARACAWEVVEARPERVTLRDGAGASQTLHARGDLLFTTPTPTSRFEPIREVELRFHLLVEARERLRENPGR</sequence>
<dbReference type="Proteomes" id="UP000199400">
    <property type="component" value="Unassembled WGS sequence"/>
</dbReference>
<keyword evidence="3" id="KW-1185">Reference proteome</keyword>
<organism evidence="2 3">
    <name type="scientific">Nannocystis exedens</name>
    <dbReference type="NCBI Taxonomy" id="54"/>
    <lineage>
        <taxon>Bacteria</taxon>
        <taxon>Pseudomonadati</taxon>
        <taxon>Myxococcota</taxon>
        <taxon>Polyangia</taxon>
        <taxon>Nannocystales</taxon>
        <taxon>Nannocystaceae</taxon>
        <taxon>Nannocystis</taxon>
    </lineage>
</organism>
<proteinExistence type="predicted"/>
<evidence type="ECO:0000313" key="2">
    <source>
        <dbReference type="EMBL" id="SFE86791.1"/>
    </source>
</evidence>
<gene>
    <name evidence="2" type="ORF">SAMN02745121_05871</name>
</gene>
<name>A0A1I2E2L1_9BACT</name>
<feature type="region of interest" description="Disordered" evidence="1">
    <location>
        <begin position="1"/>
        <end position="63"/>
    </location>
</feature>
<dbReference type="EMBL" id="FOMX01000021">
    <property type="protein sequence ID" value="SFE86791.1"/>
    <property type="molecule type" value="Genomic_DNA"/>
</dbReference>
<dbReference type="RefSeq" id="WP_096327477.1">
    <property type="nucleotide sequence ID" value="NZ_FOMX01000021.1"/>
</dbReference>
<reference evidence="3" key="1">
    <citation type="submission" date="2016-10" db="EMBL/GenBank/DDBJ databases">
        <authorList>
            <person name="Varghese N."/>
            <person name="Submissions S."/>
        </authorList>
    </citation>
    <scope>NUCLEOTIDE SEQUENCE [LARGE SCALE GENOMIC DNA]</scope>
    <source>
        <strain evidence="3">ATCC 25963</strain>
    </source>
</reference>